<reference evidence="1 2" key="1">
    <citation type="submission" date="2016-11" db="EMBL/GenBank/DDBJ databases">
        <authorList>
            <person name="Jaros S."/>
            <person name="Januszkiewicz K."/>
            <person name="Wedrychowicz H."/>
        </authorList>
    </citation>
    <scope>NUCLEOTIDE SEQUENCE [LARGE SCALE GENOMIC DNA]</scope>
    <source>
        <strain evidence="1 2">DSM 21986</strain>
    </source>
</reference>
<dbReference type="EMBL" id="FQUS01000012">
    <property type="protein sequence ID" value="SHF71706.1"/>
    <property type="molecule type" value="Genomic_DNA"/>
</dbReference>
<accession>A0A1M5DXR1</accession>
<sequence>MNVHGVLSLRVNKESGLGDKPLLAQEAVKKVLLPLLRRVGSTSTKSRLPVELVFSVSKANAGPHLVS</sequence>
<name>A0A1M5DXR1_9BACT</name>
<keyword evidence="2" id="KW-1185">Reference proteome</keyword>
<proteinExistence type="predicted"/>
<organism evidence="1 2">
    <name type="scientific">Fodinibius roseus</name>
    <dbReference type="NCBI Taxonomy" id="1194090"/>
    <lineage>
        <taxon>Bacteria</taxon>
        <taxon>Pseudomonadati</taxon>
        <taxon>Balneolota</taxon>
        <taxon>Balneolia</taxon>
        <taxon>Balneolales</taxon>
        <taxon>Balneolaceae</taxon>
        <taxon>Fodinibius</taxon>
    </lineage>
</organism>
<dbReference type="Proteomes" id="UP000184041">
    <property type="component" value="Unassembled WGS sequence"/>
</dbReference>
<protein>
    <submittedName>
        <fullName evidence="1">Uncharacterized protein</fullName>
    </submittedName>
</protein>
<evidence type="ECO:0000313" key="1">
    <source>
        <dbReference type="EMBL" id="SHF71706.1"/>
    </source>
</evidence>
<evidence type="ECO:0000313" key="2">
    <source>
        <dbReference type="Proteomes" id="UP000184041"/>
    </source>
</evidence>
<gene>
    <name evidence="1" type="ORF">SAMN05443144_11263</name>
</gene>
<dbReference type="AlphaFoldDB" id="A0A1M5DXR1"/>